<keyword evidence="5" id="KW-1185">Reference proteome</keyword>
<name>A0ABS2VJT7_STRAS</name>
<dbReference type="RefSeq" id="WP_205381532.1">
    <property type="nucleotide sequence ID" value="NZ_JAFFZS010000002.1"/>
</dbReference>
<gene>
    <name evidence="4" type="ORF">JS756_04200</name>
</gene>
<feature type="chain" id="PRO_5045050297" description="Peptidase" evidence="3">
    <location>
        <begin position="24"/>
        <end position="472"/>
    </location>
</feature>
<feature type="region of interest" description="Disordered" evidence="1">
    <location>
        <begin position="190"/>
        <end position="222"/>
    </location>
</feature>
<comment type="caution">
    <text evidence="4">The sequence shown here is derived from an EMBL/GenBank/DDBJ whole genome shotgun (WGS) entry which is preliminary data.</text>
</comment>
<evidence type="ECO:0000256" key="1">
    <source>
        <dbReference type="SAM" id="MobiDB-lite"/>
    </source>
</evidence>
<evidence type="ECO:0000313" key="4">
    <source>
        <dbReference type="EMBL" id="MBN0043311.1"/>
    </source>
</evidence>
<protein>
    <recommendedName>
        <fullName evidence="6">Peptidase</fullName>
    </recommendedName>
</protein>
<evidence type="ECO:0000313" key="5">
    <source>
        <dbReference type="Proteomes" id="UP000788262"/>
    </source>
</evidence>
<evidence type="ECO:0008006" key="6">
    <source>
        <dbReference type="Google" id="ProtNLM"/>
    </source>
</evidence>
<proteinExistence type="predicted"/>
<dbReference type="EMBL" id="JAFFZS010000002">
    <property type="protein sequence ID" value="MBN0043311.1"/>
    <property type="molecule type" value="Genomic_DNA"/>
</dbReference>
<keyword evidence="3" id="KW-0732">Signal</keyword>
<feature type="compositionally biased region" description="Polar residues" evidence="1">
    <location>
        <begin position="203"/>
        <end position="213"/>
    </location>
</feature>
<sequence length="472" mass="46699">MGRRTPRATIRVAVAAAVFGAVAALPGLPAAAAGTANGSGYAFDPADRTLAGAADSADAGLVEPGGSYRSTLPPSGKTYYRLDLEAASTAYVAVTAVPPPGSDVAVTDGIRVALQDADSHYCSTDTASFGAARSARPITAWGTRGADSGRSACRDAGTYYVVVERLRTSSSAAADDSFDLELTAAAEPALQEPGPTSAPDAWNSASPAPQSGTPRELGGGAGFVTAAPVGQGVWSAAAAPGQTLFYKVPVDWGQQLSATAELGSTRRGGSGLVAGALGLSLYNPVRAPVADATANYGGSQKSAALAALPPVAYRNRYAVRDAVGGMRFAGFYYLALHLSDRVAERYGDGAFALTLRVRVEGAPGQPGPGYAGGSTPEDIFQVTDRDRQAAAAAGSLTGGLPAGAAGAAGTTGGPAAGGGPAMKALAAGGIGAGTLLLVLLGAWTIAARRRAAATASASAAAQTRASAQKPTA</sequence>
<keyword evidence="2" id="KW-0472">Membrane</keyword>
<evidence type="ECO:0000256" key="3">
    <source>
        <dbReference type="SAM" id="SignalP"/>
    </source>
</evidence>
<keyword evidence="2" id="KW-1133">Transmembrane helix</keyword>
<feature type="transmembrane region" description="Helical" evidence="2">
    <location>
        <begin position="424"/>
        <end position="446"/>
    </location>
</feature>
<dbReference type="Proteomes" id="UP000788262">
    <property type="component" value="Unassembled WGS sequence"/>
</dbReference>
<keyword evidence="2" id="KW-0812">Transmembrane</keyword>
<evidence type="ECO:0000256" key="2">
    <source>
        <dbReference type="SAM" id="Phobius"/>
    </source>
</evidence>
<reference evidence="4 5" key="1">
    <citation type="submission" date="2021-02" db="EMBL/GenBank/DDBJ databases">
        <title>Whole genome sequencing of Streptomyces actuosus VRA1.</title>
        <authorList>
            <person name="Sen G."/>
            <person name="Sen A."/>
        </authorList>
    </citation>
    <scope>NUCLEOTIDE SEQUENCE [LARGE SCALE GENOMIC DNA]</scope>
    <source>
        <strain evidence="4 5">VRA1</strain>
    </source>
</reference>
<accession>A0ABS2VJT7</accession>
<feature type="signal peptide" evidence="3">
    <location>
        <begin position="1"/>
        <end position="23"/>
    </location>
</feature>
<organism evidence="4 5">
    <name type="scientific">Streptomyces actuosus</name>
    <dbReference type="NCBI Taxonomy" id="1885"/>
    <lineage>
        <taxon>Bacteria</taxon>
        <taxon>Bacillati</taxon>
        <taxon>Actinomycetota</taxon>
        <taxon>Actinomycetes</taxon>
        <taxon>Kitasatosporales</taxon>
        <taxon>Streptomycetaceae</taxon>
        <taxon>Streptomyces</taxon>
    </lineage>
</organism>